<organism evidence="1 2">
    <name type="scientific">Spiroplasma gladiatoris</name>
    <dbReference type="NCBI Taxonomy" id="2143"/>
    <lineage>
        <taxon>Bacteria</taxon>
        <taxon>Bacillati</taxon>
        <taxon>Mycoplasmatota</taxon>
        <taxon>Mollicutes</taxon>
        <taxon>Entomoplasmatales</taxon>
        <taxon>Spiroplasmataceae</taxon>
        <taxon>Spiroplasma</taxon>
    </lineage>
</organism>
<dbReference type="Proteomes" id="UP000294309">
    <property type="component" value="Chromosome"/>
</dbReference>
<dbReference type="KEGG" id="sgq:SGLAD_v1c06310"/>
<evidence type="ECO:0000313" key="2">
    <source>
        <dbReference type="Proteomes" id="UP000294309"/>
    </source>
</evidence>
<accession>A0A4P7AJV0</accession>
<protein>
    <submittedName>
        <fullName evidence="1">Uncharacterized protein</fullName>
    </submittedName>
</protein>
<sequence length="88" mass="10672">MNIYVLRILVIEEDNKISLAIDSIFNSIEKAYNFLKSDLFENLKQINSNKFKQFLNTWKIDILDCGEVFLFERFNKKYYYMLTENKLK</sequence>
<proteinExistence type="predicted"/>
<gene>
    <name evidence="1" type="ORF">SGLAD_v1c06310</name>
</gene>
<dbReference type="RefSeq" id="WP_134297614.1">
    <property type="nucleotide sequence ID" value="NZ_CP038013.1"/>
</dbReference>
<dbReference type="EMBL" id="CP038013">
    <property type="protein sequence ID" value="QBQ07830.1"/>
    <property type="molecule type" value="Genomic_DNA"/>
</dbReference>
<dbReference type="AlphaFoldDB" id="A0A4P7AJV0"/>
<keyword evidence="2" id="KW-1185">Reference proteome</keyword>
<evidence type="ECO:0000313" key="1">
    <source>
        <dbReference type="EMBL" id="QBQ07830.1"/>
    </source>
</evidence>
<reference evidence="1 2" key="1">
    <citation type="submission" date="2019-03" db="EMBL/GenBank/DDBJ databases">
        <title>Complete genome sequence of Spiroplasma gladiatoris TG-1 (DSM 22552).</title>
        <authorList>
            <person name="Lin Y.-C."/>
            <person name="Chou L."/>
            <person name="Kuo C.-H."/>
        </authorList>
    </citation>
    <scope>NUCLEOTIDE SEQUENCE [LARGE SCALE GENOMIC DNA]</scope>
    <source>
        <strain evidence="1 2">TG-1</strain>
    </source>
</reference>
<name>A0A4P7AJV0_9MOLU</name>